<dbReference type="AlphaFoldDB" id="A0A0F9JGD7"/>
<organism evidence="1">
    <name type="scientific">marine sediment metagenome</name>
    <dbReference type="NCBI Taxonomy" id="412755"/>
    <lineage>
        <taxon>unclassified sequences</taxon>
        <taxon>metagenomes</taxon>
        <taxon>ecological metagenomes</taxon>
    </lineage>
</organism>
<name>A0A0F9JGD7_9ZZZZ</name>
<reference evidence="1" key="1">
    <citation type="journal article" date="2015" name="Nature">
        <title>Complex archaea that bridge the gap between prokaryotes and eukaryotes.</title>
        <authorList>
            <person name="Spang A."/>
            <person name="Saw J.H."/>
            <person name="Jorgensen S.L."/>
            <person name="Zaremba-Niedzwiedzka K."/>
            <person name="Martijn J."/>
            <person name="Lind A.E."/>
            <person name="van Eijk R."/>
            <person name="Schleper C."/>
            <person name="Guy L."/>
            <person name="Ettema T.J."/>
        </authorList>
    </citation>
    <scope>NUCLEOTIDE SEQUENCE</scope>
</reference>
<protein>
    <submittedName>
        <fullName evidence="1">Uncharacterized protein</fullName>
    </submittedName>
</protein>
<dbReference type="EMBL" id="LAZR01018010">
    <property type="protein sequence ID" value="KKL98062.1"/>
    <property type="molecule type" value="Genomic_DNA"/>
</dbReference>
<accession>A0A0F9JGD7</accession>
<sequence>LLLDLGYLDLGFNPRNEILRVYAYLMNNRNPIKEWLVGSMWHQLMFNEVNHPRTPGLINHKDMLELAKKHDLNLFEWMESKMGL</sequence>
<evidence type="ECO:0000313" key="1">
    <source>
        <dbReference type="EMBL" id="KKL98062.1"/>
    </source>
</evidence>
<gene>
    <name evidence="1" type="ORF">LCGC14_1828210</name>
</gene>
<comment type="caution">
    <text evidence="1">The sequence shown here is derived from an EMBL/GenBank/DDBJ whole genome shotgun (WGS) entry which is preliminary data.</text>
</comment>
<proteinExistence type="predicted"/>
<feature type="non-terminal residue" evidence="1">
    <location>
        <position position="1"/>
    </location>
</feature>